<proteinExistence type="predicted"/>
<dbReference type="EMBL" id="CP159578">
    <property type="protein sequence ID" value="XCJ78378.1"/>
    <property type="molecule type" value="Genomic_DNA"/>
</dbReference>
<organism evidence="1">
    <name type="scientific">Salinicola endophyticus</name>
    <dbReference type="NCBI Taxonomy" id="1949083"/>
    <lineage>
        <taxon>Bacteria</taxon>
        <taxon>Pseudomonadati</taxon>
        <taxon>Pseudomonadota</taxon>
        <taxon>Gammaproteobacteria</taxon>
        <taxon>Oceanospirillales</taxon>
        <taxon>Halomonadaceae</taxon>
        <taxon>Salinicola</taxon>
    </lineage>
</organism>
<name>A0AB74UBQ0_9GAMM</name>
<evidence type="ECO:0000313" key="1">
    <source>
        <dbReference type="EMBL" id="XCJ78378.1"/>
    </source>
</evidence>
<accession>A0AB74UBQ0</accession>
<dbReference type="InterPro" id="IPR012449">
    <property type="entry name" value="Phage_F116_Orf28"/>
</dbReference>
<reference evidence="1" key="1">
    <citation type="submission" date="2024-06" db="EMBL/GenBank/DDBJ databases">
        <title>Complete genome of Salinicola endophyticus HNIBRBA4755.</title>
        <authorList>
            <person name="Shin S.Y."/>
            <person name="Kang H."/>
            <person name="Song J."/>
        </authorList>
    </citation>
    <scope>NUCLEOTIDE SEQUENCE</scope>
    <source>
        <strain evidence="1">HNIBRBA4755</strain>
    </source>
</reference>
<dbReference type="Pfam" id="PF07867">
    <property type="entry name" value="DUF1654"/>
    <property type="match status" value="1"/>
</dbReference>
<gene>
    <name evidence="1" type="ORF">ABV408_13155</name>
</gene>
<protein>
    <submittedName>
        <fullName evidence="1">DUF1654 domain-containing protein</fullName>
    </submittedName>
</protein>
<dbReference type="RefSeq" id="WP_353979380.1">
    <property type="nucleotide sequence ID" value="NZ_CP159578.1"/>
</dbReference>
<sequence>MAKPRKPSSYELLAERVRHQITGANNRGATQVRLERFDTESPADWDRLLEEFETVDYVTVTRTADGEALVSWNPAEAEAAM</sequence>
<dbReference type="AlphaFoldDB" id="A0AB74UBQ0"/>